<evidence type="ECO:0000313" key="2">
    <source>
        <dbReference type="EMBL" id="SHI78057.1"/>
    </source>
</evidence>
<dbReference type="EMBL" id="FQXJ01000025">
    <property type="protein sequence ID" value="SHI78057.1"/>
    <property type="molecule type" value="Genomic_DNA"/>
</dbReference>
<feature type="region of interest" description="Disordered" evidence="1">
    <location>
        <begin position="1"/>
        <end position="43"/>
    </location>
</feature>
<dbReference type="AlphaFoldDB" id="A0A1M6DXP2"/>
<keyword evidence="3" id="KW-1185">Reference proteome</keyword>
<dbReference type="STRING" id="1121420.SAMN02746098_04623"/>
<gene>
    <name evidence="2" type="ORF">SAMN02746098_04623</name>
</gene>
<dbReference type="RefSeq" id="WP_282434044.1">
    <property type="nucleotide sequence ID" value="NZ_FQXJ01000025.1"/>
</dbReference>
<evidence type="ECO:0000256" key="1">
    <source>
        <dbReference type="SAM" id="MobiDB-lite"/>
    </source>
</evidence>
<dbReference type="Proteomes" id="UP000183954">
    <property type="component" value="Unassembled WGS sequence"/>
</dbReference>
<proteinExistence type="predicted"/>
<name>A0A1M6DXP2_9FIRM</name>
<organism evidence="2 3">
    <name type="scientific">Desulfosporosinus lacus DSM 15449</name>
    <dbReference type="NCBI Taxonomy" id="1121420"/>
    <lineage>
        <taxon>Bacteria</taxon>
        <taxon>Bacillati</taxon>
        <taxon>Bacillota</taxon>
        <taxon>Clostridia</taxon>
        <taxon>Eubacteriales</taxon>
        <taxon>Desulfitobacteriaceae</taxon>
        <taxon>Desulfosporosinus</taxon>
    </lineage>
</organism>
<reference evidence="3" key="1">
    <citation type="submission" date="2016-11" db="EMBL/GenBank/DDBJ databases">
        <authorList>
            <person name="Varghese N."/>
            <person name="Submissions S."/>
        </authorList>
    </citation>
    <scope>NUCLEOTIDE SEQUENCE [LARGE SCALE GENOMIC DNA]</scope>
    <source>
        <strain evidence="3">DSM 15449</strain>
    </source>
</reference>
<accession>A0A1M6DXP2</accession>
<sequence length="43" mass="5150">MEQDQSPKNKRRFPKREDLPYSHQPDQDGRTDYGKDQETNQKG</sequence>
<protein>
    <submittedName>
        <fullName evidence="2">Uncharacterized protein</fullName>
    </submittedName>
</protein>
<feature type="compositionally biased region" description="Basic and acidic residues" evidence="1">
    <location>
        <begin position="15"/>
        <end position="43"/>
    </location>
</feature>
<evidence type="ECO:0000313" key="3">
    <source>
        <dbReference type="Proteomes" id="UP000183954"/>
    </source>
</evidence>